<evidence type="ECO:0000256" key="1">
    <source>
        <dbReference type="SAM" id="SignalP"/>
    </source>
</evidence>
<dbReference type="InterPro" id="IPR005183">
    <property type="entry name" value="DUF305_CopM-like"/>
</dbReference>
<feature type="domain" description="DUF305" evidence="2">
    <location>
        <begin position="68"/>
        <end position="199"/>
    </location>
</feature>
<gene>
    <name evidence="3" type="ORF">ACFFSA_52775</name>
</gene>
<evidence type="ECO:0000259" key="2">
    <source>
        <dbReference type="Pfam" id="PF03713"/>
    </source>
</evidence>
<feature type="signal peptide" evidence="1">
    <location>
        <begin position="1"/>
        <end position="22"/>
    </location>
</feature>
<dbReference type="Gene3D" id="1.20.1260.10">
    <property type="match status" value="1"/>
</dbReference>
<accession>A0ABV5SJC9</accession>
<dbReference type="InterPro" id="IPR012347">
    <property type="entry name" value="Ferritin-like"/>
</dbReference>
<dbReference type="RefSeq" id="WP_344993966.1">
    <property type="nucleotide sequence ID" value="NZ_BAAAXV010000008.1"/>
</dbReference>
<dbReference type="PANTHER" id="PTHR36933">
    <property type="entry name" value="SLL0788 PROTEIN"/>
    <property type="match status" value="1"/>
</dbReference>
<evidence type="ECO:0000313" key="3">
    <source>
        <dbReference type="EMBL" id="MFB9631792.1"/>
    </source>
</evidence>
<feature type="chain" id="PRO_5046201222" evidence="1">
    <location>
        <begin position="23"/>
        <end position="216"/>
    </location>
</feature>
<organism evidence="3 4">
    <name type="scientific">Nonomuraea helvata</name>
    <dbReference type="NCBI Taxonomy" id="37484"/>
    <lineage>
        <taxon>Bacteria</taxon>
        <taxon>Bacillati</taxon>
        <taxon>Actinomycetota</taxon>
        <taxon>Actinomycetes</taxon>
        <taxon>Streptosporangiales</taxon>
        <taxon>Streptosporangiaceae</taxon>
        <taxon>Nonomuraea</taxon>
    </lineage>
</organism>
<protein>
    <submittedName>
        <fullName evidence="3">DUF305 domain-containing protein</fullName>
    </submittedName>
</protein>
<comment type="caution">
    <text evidence="3">The sequence shown here is derived from an EMBL/GenBank/DDBJ whole genome shotgun (WGS) entry which is preliminary data.</text>
</comment>
<dbReference type="Pfam" id="PF03713">
    <property type="entry name" value="DUF305"/>
    <property type="match status" value="1"/>
</dbReference>
<reference evidence="3 4" key="1">
    <citation type="submission" date="2024-09" db="EMBL/GenBank/DDBJ databases">
        <authorList>
            <person name="Sun Q."/>
            <person name="Mori K."/>
        </authorList>
    </citation>
    <scope>NUCLEOTIDE SEQUENCE [LARGE SCALE GENOMIC DNA]</scope>
    <source>
        <strain evidence="3 4">JCM 3143</strain>
    </source>
</reference>
<dbReference type="PANTHER" id="PTHR36933:SF1">
    <property type="entry name" value="SLL0788 PROTEIN"/>
    <property type="match status" value="1"/>
</dbReference>
<sequence>MKRSTVARIAAGSALATVAVTGATVAATDVVQQVTQITSGQQGAAPVERGMTAPYRPMRDANVSDEADYLARMMANHHEAVAAARQLQRSDRPRMRALGASITKTQSAELGTLKAWLDQWYPGRSGTETGYPPMIRDLSRLSGDALDEAFLCDMTDHQMAGVVMSQQLLTSGRARHQEVAAFAVRARDAQRAEVFRMQRDLADRFGGWAMPCEMQS</sequence>
<proteinExistence type="predicted"/>
<name>A0ABV5SJC9_9ACTN</name>
<evidence type="ECO:0000313" key="4">
    <source>
        <dbReference type="Proteomes" id="UP001589532"/>
    </source>
</evidence>
<dbReference type="EMBL" id="JBHMBW010000108">
    <property type="protein sequence ID" value="MFB9631792.1"/>
    <property type="molecule type" value="Genomic_DNA"/>
</dbReference>
<dbReference type="Proteomes" id="UP001589532">
    <property type="component" value="Unassembled WGS sequence"/>
</dbReference>
<keyword evidence="1" id="KW-0732">Signal</keyword>
<keyword evidence="4" id="KW-1185">Reference proteome</keyword>